<reference evidence="7 8" key="1">
    <citation type="submission" date="2024-10" db="EMBL/GenBank/DDBJ databases">
        <authorList>
            <person name="Yang X.-N."/>
        </authorList>
    </citation>
    <scope>NUCLEOTIDE SEQUENCE [LARGE SCALE GENOMIC DNA]</scope>
    <source>
        <strain evidence="7 8">CAU 1059</strain>
    </source>
</reference>
<dbReference type="InterPro" id="IPR001492">
    <property type="entry name" value="Flagellin"/>
</dbReference>
<comment type="subcellular location">
    <subcellularLocation>
        <location evidence="4">Secreted</location>
    </subcellularLocation>
    <subcellularLocation>
        <location evidence="4">Bacterial flagellum</location>
    </subcellularLocation>
</comment>
<dbReference type="InterPro" id="IPR001029">
    <property type="entry name" value="Flagellin_N"/>
</dbReference>
<dbReference type="Pfam" id="PF00700">
    <property type="entry name" value="Flagellin_C"/>
    <property type="match status" value="1"/>
</dbReference>
<dbReference type="InterPro" id="IPR010810">
    <property type="entry name" value="Flagellin_hook_IN_motif"/>
</dbReference>
<evidence type="ECO:0000256" key="3">
    <source>
        <dbReference type="ARBA" id="ARBA00023143"/>
    </source>
</evidence>
<dbReference type="PANTHER" id="PTHR42792:SF2">
    <property type="entry name" value="FLAGELLIN"/>
    <property type="match status" value="1"/>
</dbReference>
<name>A0ABW7I578_9RHOB</name>
<sequence>MTTINTNIGAITAQANMTRVNEDMNAAMGRLSSGLRINAAKDDAAGMAIAEKMTSQIMGLNQAVRNATDGKNLVDTTEGAHVEVSNMLQRLRELAVQSANDTNTASNRGNLSAEAKQLITEINTVAENTTFNGMKVLDGTFVNKQFQIGADAGQVLKIDVDSAASTDIGVNTLTTQAATSFSAEVLTISGHSGSKTVSTGADDSAKTIAAAINNASADTGVEASATTSAILQGPVSGGSAVASTVSFEINGVSTNQVSIPAAGTDRLAGLRDSINAIANQTGVTAEINPAGSLTLTDANGDDISITNFSSSADDSSMAIESGDGAASAVLSSDADVADSVAASSIKGTVTMSSTEAFSVATNIEDVATASAAVASAVTATPPTSAGAVAFKLNGEDIAYTGVGTPATDRDALIAAINAKTADTGVTATASGNDVTLTDANGGDIAITDFTSAGGNMALAGGTGSSATATLDGSTLSAYTANGTPAVNVSESMLDTAGGTSFASKLQSVSEIDLTSAMGAEAAVAIIDFALQKISQSRSDLGAVSNRLDSTISNLTNITVNVEAARSGVMDADFAKESSEMARAKILAQASTAMLAQANKSTENVLSLLR</sequence>
<feature type="domain" description="Flagellin C-terminal" evidence="6">
    <location>
        <begin position="524"/>
        <end position="608"/>
    </location>
</feature>
<comment type="function">
    <text evidence="4">Flagellin is the subunit protein which polymerizes to form the filaments of bacterial flagella.</text>
</comment>
<keyword evidence="2 4" id="KW-0964">Secreted</keyword>
<evidence type="ECO:0000313" key="8">
    <source>
        <dbReference type="Proteomes" id="UP001607157"/>
    </source>
</evidence>
<dbReference type="RefSeq" id="WP_377167891.1">
    <property type="nucleotide sequence ID" value="NZ_JBHTJC010000001.1"/>
</dbReference>
<evidence type="ECO:0000256" key="4">
    <source>
        <dbReference type="RuleBase" id="RU362073"/>
    </source>
</evidence>
<evidence type="ECO:0000313" key="7">
    <source>
        <dbReference type="EMBL" id="MFH0253328.1"/>
    </source>
</evidence>
<keyword evidence="7" id="KW-0966">Cell projection</keyword>
<dbReference type="SUPFAM" id="SSF64518">
    <property type="entry name" value="Phase 1 flagellin"/>
    <property type="match status" value="2"/>
</dbReference>
<comment type="caution">
    <text evidence="7">The sequence shown here is derived from an EMBL/GenBank/DDBJ whole genome shotgun (WGS) entry which is preliminary data.</text>
</comment>
<organism evidence="7 8">
    <name type="scientific">Roseovarius aquimarinus</name>
    <dbReference type="NCBI Taxonomy" id="1229156"/>
    <lineage>
        <taxon>Bacteria</taxon>
        <taxon>Pseudomonadati</taxon>
        <taxon>Pseudomonadota</taxon>
        <taxon>Alphaproteobacteria</taxon>
        <taxon>Rhodobacterales</taxon>
        <taxon>Roseobacteraceae</taxon>
        <taxon>Roseovarius</taxon>
    </lineage>
</organism>
<dbReference type="Proteomes" id="UP001607157">
    <property type="component" value="Unassembled WGS sequence"/>
</dbReference>
<dbReference type="InterPro" id="IPR046358">
    <property type="entry name" value="Flagellin_C"/>
</dbReference>
<keyword evidence="3 4" id="KW-0975">Bacterial flagellum</keyword>
<dbReference type="Pfam" id="PF00669">
    <property type="entry name" value="Flagellin_N"/>
    <property type="match status" value="1"/>
</dbReference>
<accession>A0ABW7I578</accession>
<evidence type="ECO:0000259" key="6">
    <source>
        <dbReference type="Pfam" id="PF00700"/>
    </source>
</evidence>
<dbReference type="Gene3D" id="3.30.70.2120">
    <property type="match status" value="1"/>
</dbReference>
<dbReference type="PANTHER" id="PTHR42792">
    <property type="entry name" value="FLAGELLIN"/>
    <property type="match status" value="1"/>
</dbReference>
<keyword evidence="7" id="KW-0969">Cilium</keyword>
<dbReference type="InterPro" id="IPR042187">
    <property type="entry name" value="Flagellin_C_sub2"/>
</dbReference>
<proteinExistence type="inferred from homology"/>
<evidence type="ECO:0000256" key="1">
    <source>
        <dbReference type="ARBA" id="ARBA00005709"/>
    </source>
</evidence>
<dbReference type="Gene3D" id="1.20.1330.10">
    <property type="entry name" value="f41 fragment of flagellin, N-terminal domain"/>
    <property type="match status" value="2"/>
</dbReference>
<comment type="similarity">
    <text evidence="1 4">Belongs to the bacterial flagellin family.</text>
</comment>
<keyword evidence="8" id="KW-1185">Reference proteome</keyword>
<protein>
    <recommendedName>
        <fullName evidence="4">Flagellin</fullName>
    </recommendedName>
</protein>
<keyword evidence="7" id="KW-0282">Flagellum</keyword>
<dbReference type="PRINTS" id="PR00207">
    <property type="entry name" value="FLAGELLIN"/>
</dbReference>
<gene>
    <name evidence="7" type="ORF">ACGRVM_05465</name>
</gene>
<evidence type="ECO:0000259" key="5">
    <source>
        <dbReference type="Pfam" id="PF00669"/>
    </source>
</evidence>
<dbReference type="Pfam" id="PF07196">
    <property type="entry name" value="Flagellin_IN"/>
    <property type="match status" value="2"/>
</dbReference>
<dbReference type="Gene3D" id="6.10.10.10">
    <property type="entry name" value="Flagellar export chaperone, C-terminal domain"/>
    <property type="match status" value="1"/>
</dbReference>
<dbReference type="EMBL" id="JBIHMM010000001">
    <property type="protein sequence ID" value="MFH0253328.1"/>
    <property type="molecule type" value="Genomic_DNA"/>
</dbReference>
<evidence type="ECO:0000256" key="2">
    <source>
        <dbReference type="ARBA" id="ARBA00022525"/>
    </source>
</evidence>
<feature type="domain" description="Flagellin N-terminal" evidence="5">
    <location>
        <begin position="4"/>
        <end position="140"/>
    </location>
</feature>